<dbReference type="AlphaFoldDB" id="A0A6L9W515"/>
<dbReference type="SUPFAM" id="SSF52980">
    <property type="entry name" value="Restriction endonuclease-like"/>
    <property type="match status" value="1"/>
</dbReference>
<dbReference type="RefSeq" id="WP_163205644.1">
    <property type="nucleotide sequence ID" value="NZ_JAAGWG010000016.1"/>
</dbReference>
<dbReference type="Pfam" id="PF04480">
    <property type="entry name" value="DUF559"/>
    <property type="match status" value="1"/>
</dbReference>
<protein>
    <submittedName>
        <fullName evidence="2">DUF559 domain-containing protein</fullName>
    </submittedName>
</protein>
<accession>A0A6L9W515</accession>
<evidence type="ECO:0000259" key="1">
    <source>
        <dbReference type="Pfam" id="PF04480"/>
    </source>
</evidence>
<sequence>MLLRSQGLHGVFVGAHAVSEGVLSRAQLNNGPYLRVLHGVYADPSQPRDHMLKTRAASLLMPPVAAFGGRTAAALLGGPSPSFTDPVVVVVPHGTKWRGPRGVRVHTAGLSPADVVVDGDLRFTVAARTAWDVAAHESVGNAVGVLDDMVRRGLVTPEALLRLVLDRGGAWGSRRVRRAFQLVDGRAESPPESWVRVACVLGGLPAPVPQYEVVHDGAWLGRVDLAWPEQRVIVEYEGAYHFDGVQLARDDARYERLLRAGWRVIRVAAHDLRDMDSLMARIGSALAAAGPGG</sequence>
<feature type="domain" description="DUF559" evidence="1">
    <location>
        <begin position="223"/>
        <end position="284"/>
    </location>
</feature>
<reference evidence="2 3" key="1">
    <citation type="submission" date="2019-12" db="EMBL/GenBank/DDBJ databases">
        <title>the WGS of Blastococcus saxobsidens 67B17.</title>
        <authorList>
            <person name="Jiang Z."/>
        </authorList>
    </citation>
    <scope>NUCLEOTIDE SEQUENCE [LARGE SCALE GENOMIC DNA]</scope>
    <source>
        <strain evidence="2 3">67B17</strain>
    </source>
</reference>
<organism evidence="2 3">
    <name type="scientific">Blastococcus saxobsidens</name>
    <dbReference type="NCBI Taxonomy" id="138336"/>
    <lineage>
        <taxon>Bacteria</taxon>
        <taxon>Bacillati</taxon>
        <taxon>Actinomycetota</taxon>
        <taxon>Actinomycetes</taxon>
        <taxon>Geodermatophilales</taxon>
        <taxon>Geodermatophilaceae</taxon>
        <taxon>Blastococcus</taxon>
    </lineage>
</organism>
<dbReference type="Gene3D" id="3.40.960.10">
    <property type="entry name" value="VSR Endonuclease"/>
    <property type="match status" value="1"/>
</dbReference>
<evidence type="ECO:0000313" key="2">
    <source>
        <dbReference type="EMBL" id="NEK86561.1"/>
    </source>
</evidence>
<proteinExistence type="predicted"/>
<dbReference type="InterPro" id="IPR011335">
    <property type="entry name" value="Restrct_endonuc-II-like"/>
</dbReference>
<name>A0A6L9W515_9ACTN</name>
<dbReference type="InterPro" id="IPR007569">
    <property type="entry name" value="DUF559"/>
</dbReference>
<dbReference type="Proteomes" id="UP000479241">
    <property type="component" value="Unassembled WGS sequence"/>
</dbReference>
<comment type="caution">
    <text evidence="2">The sequence shown here is derived from an EMBL/GenBank/DDBJ whole genome shotgun (WGS) entry which is preliminary data.</text>
</comment>
<gene>
    <name evidence="2" type="ORF">GCU60_12470</name>
</gene>
<dbReference type="EMBL" id="JAAGWG010000016">
    <property type="protein sequence ID" value="NEK86561.1"/>
    <property type="molecule type" value="Genomic_DNA"/>
</dbReference>
<evidence type="ECO:0000313" key="3">
    <source>
        <dbReference type="Proteomes" id="UP000479241"/>
    </source>
</evidence>